<dbReference type="PANTHER" id="PTHR12335:SF6">
    <property type="entry name" value="PROTEIN TIPE"/>
    <property type="match status" value="1"/>
</dbReference>
<reference evidence="3" key="1">
    <citation type="submission" date="2022-12" db="EMBL/GenBank/DDBJ databases">
        <title>Chromosome-level genome assembly of the bean flower thrips Megalurothrips usitatus.</title>
        <authorList>
            <person name="Ma L."/>
            <person name="Liu Q."/>
            <person name="Li H."/>
            <person name="Cai W."/>
        </authorList>
    </citation>
    <scope>NUCLEOTIDE SEQUENCE</scope>
    <source>
        <strain evidence="3">Cailab_2022a</strain>
    </source>
</reference>
<dbReference type="PANTHER" id="PTHR12335">
    <property type="entry name" value="TIPE PROTEIN TEMPERATURE-INDUCED PARALYTIC E"/>
    <property type="match status" value="1"/>
</dbReference>
<evidence type="ECO:0000256" key="2">
    <source>
        <dbReference type="SAM" id="Phobius"/>
    </source>
</evidence>
<dbReference type="Proteomes" id="UP001075354">
    <property type="component" value="Chromosome 1"/>
</dbReference>
<dbReference type="AlphaFoldDB" id="A0AAV7Y2S8"/>
<keyword evidence="2" id="KW-1133">Transmembrane helix</keyword>
<dbReference type="InterPro" id="IPR031578">
    <property type="entry name" value="TipE"/>
</dbReference>
<gene>
    <name evidence="3" type="ORF">ONE63_000579</name>
</gene>
<evidence type="ECO:0000256" key="1">
    <source>
        <dbReference type="SAM" id="MobiDB-lite"/>
    </source>
</evidence>
<evidence type="ECO:0008006" key="5">
    <source>
        <dbReference type="Google" id="ProtNLM"/>
    </source>
</evidence>
<feature type="compositionally biased region" description="Low complexity" evidence="1">
    <location>
        <begin position="143"/>
        <end position="160"/>
    </location>
</feature>
<feature type="transmembrane region" description="Helical" evidence="2">
    <location>
        <begin position="305"/>
        <end position="328"/>
    </location>
</feature>
<proteinExistence type="predicted"/>
<dbReference type="GO" id="GO:0002028">
    <property type="term" value="P:regulation of sodium ion transport"/>
    <property type="evidence" value="ECO:0007669"/>
    <property type="project" value="TreeGrafter"/>
</dbReference>
<sequence length="416" mass="45891">MAEGDLEIIPIPKTFLEKFLFYTTAFFVLLGTFSLFAFLFLVPFVIDPAFTTIFMQFEPLPAQCVTTDTSSFRGTSNCSWASCREGCTRELYDCTQIRVNYKVDKLSLLGPTPQPLTGDVRLRRRRRRHEAVDEDVLWSSGAEWSAQQAAAPAPAAAPGRSRARRWASRRWTSDQRDQQPLAPRSNDPVEDWTDPAIDAIDAIDTIDTIGDLDDPRGLNDLDDALAGSLDGPSPTGLMGNDSEWYFIGARLHPNVKGCGYPPMLNCSIFLKRYREIGTNFSCYWSKIDPSLVIDHLDMWQVYMSLVYALAIPIPSFIISVVYLTFAYFKIYAEDEDANATGVENTPLPGASPLPGATSGGITPISEVFRDDMASFGHQLKVAMVDEMSRDSVQDACIVTSNSTGNCVGSIGSTPHG</sequence>
<name>A0AAV7Y2S8_9NEOP</name>
<organism evidence="3 4">
    <name type="scientific">Megalurothrips usitatus</name>
    <name type="common">bean blossom thrips</name>
    <dbReference type="NCBI Taxonomy" id="439358"/>
    <lineage>
        <taxon>Eukaryota</taxon>
        <taxon>Metazoa</taxon>
        <taxon>Ecdysozoa</taxon>
        <taxon>Arthropoda</taxon>
        <taxon>Hexapoda</taxon>
        <taxon>Insecta</taxon>
        <taxon>Pterygota</taxon>
        <taxon>Neoptera</taxon>
        <taxon>Paraneoptera</taxon>
        <taxon>Thysanoptera</taxon>
        <taxon>Terebrantia</taxon>
        <taxon>Thripoidea</taxon>
        <taxon>Thripidae</taxon>
        <taxon>Megalurothrips</taxon>
    </lineage>
</organism>
<accession>A0AAV7Y2S8</accession>
<evidence type="ECO:0000313" key="3">
    <source>
        <dbReference type="EMBL" id="KAJ1531939.1"/>
    </source>
</evidence>
<comment type="caution">
    <text evidence="3">The sequence shown here is derived from an EMBL/GenBank/DDBJ whole genome shotgun (WGS) entry which is preliminary data.</text>
</comment>
<dbReference type="GO" id="GO:0005886">
    <property type="term" value="C:plasma membrane"/>
    <property type="evidence" value="ECO:0007669"/>
    <property type="project" value="TreeGrafter"/>
</dbReference>
<dbReference type="Pfam" id="PF16972">
    <property type="entry name" value="TipE"/>
    <property type="match status" value="3"/>
</dbReference>
<feature type="region of interest" description="Disordered" evidence="1">
    <location>
        <begin position="143"/>
        <end position="192"/>
    </location>
</feature>
<keyword evidence="4" id="KW-1185">Reference proteome</keyword>
<dbReference type="GO" id="GO:0017080">
    <property type="term" value="F:sodium channel regulator activity"/>
    <property type="evidence" value="ECO:0007669"/>
    <property type="project" value="TreeGrafter"/>
</dbReference>
<dbReference type="EMBL" id="JAPTSV010000001">
    <property type="protein sequence ID" value="KAJ1531939.1"/>
    <property type="molecule type" value="Genomic_DNA"/>
</dbReference>
<evidence type="ECO:0000313" key="4">
    <source>
        <dbReference type="Proteomes" id="UP001075354"/>
    </source>
</evidence>
<keyword evidence="2" id="KW-0812">Transmembrane</keyword>
<keyword evidence="2" id="KW-0472">Membrane</keyword>
<feature type="transmembrane region" description="Helical" evidence="2">
    <location>
        <begin position="20"/>
        <end position="46"/>
    </location>
</feature>
<protein>
    <recommendedName>
        <fullName evidence="5">Protein tipE</fullName>
    </recommendedName>
</protein>